<evidence type="ECO:0000256" key="1">
    <source>
        <dbReference type="SAM" id="Phobius"/>
    </source>
</evidence>
<accession>A0ABW9MUP0</accession>
<evidence type="ECO:0000313" key="3">
    <source>
        <dbReference type="Proteomes" id="UP001638015"/>
    </source>
</evidence>
<keyword evidence="1" id="KW-1133">Transmembrane helix</keyword>
<reference evidence="2 3" key="1">
    <citation type="journal article" date="2025" name="Anaerobe">
        <title>Description of Anaerococcus kampingiae sp. nov., Anaerococcus groningensis sp. nov., Anaerococcus martiniensis sp. nov., and Anaerococcus cruorum sp. nov., isolated from human clinical specimens.</title>
        <authorList>
            <person name="Boiten K.E."/>
            <person name="Meijer J."/>
            <person name="van Wezel E.M."/>
            <person name="Veloo A.C.M."/>
        </authorList>
    </citation>
    <scope>NUCLEOTIDE SEQUENCE [LARGE SCALE GENOMIC DNA]</scope>
    <source>
        <strain evidence="2 3">ENR1039</strain>
    </source>
</reference>
<dbReference type="Proteomes" id="UP001638015">
    <property type="component" value="Unassembled WGS sequence"/>
</dbReference>
<keyword evidence="1" id="KW-0812">Transmembrane</keyword>
<dbReference type="EMBL" id="JBGMEH010000001">
    <property type="protein sequence ID" value="MFO3715528.1"/>
    <property type="molecule type" value="Genomic_DNA"/>
</dbReference>
<organism evidence="2 3">
    <name type="scientific">Anaerococcus cruorum</name>
    <dbReference type="NCBI Taxonomy" id="3115617"/>
    <lineage>
        <taxon>Bacteria</taxon>
        <taxon>Bacillati</taxon>
        <taxon>Bacillota</taxon>
        <taxon>Tissierellia</taxon>
        <taxon>Tissierellales</taxon>
        <taxon>Peptoniphilaceae</taxon>
        <taxon>Anaerococcus</taxon>
    </lineage>
</organism>
<evidence type="ECO:0000313" key="2">
    <source>
        <dbReference type="EMBL" id="MFO3715528.1"/>
    </source>
</evidence>
<dbReference type="InterPro" id="IPR027981">
    <property type="entry name" value="DUF4446"/>
</dbReference>
<keyword evidence="1" id="KW-0472">Membrane</keyword>
<dbReference type="Pfam" id="PF14584">
    <property type="entry name" value="DUF4446"/>
    <property type="match status" value="1"/>
</dbReference>
<gene>
    <name evidence="2" type="ORF">ACCQ40_01835</name>
</gene>
<keyword evidence="3" id="KW-1185">Reference proteome</keyword>
<proteinExistence type="predicted"/>
<dbReference type="RefSeq" id="WP_394019509.1">
    <property type="nucleotide sequence ID" value="NZ_JBGMEH010000001.1"/>
</dbReference>
<name>A0ABW9MUP0_9FIRM</name>
<protein>
    <submittedName>
        <fullName evidence="2">DUF4446 family protein</fullName>
    </submittedName>
</protein>
<feature type="transmembrane region" description="Helical" evidence="1">
    <location>
        <begin position="6"/>
        <end position="25"/>
    </location>
</feature>
<sequence>MTAVYVILGIMAVLVIVEFAMIQSMNNKLRRQKKRYDHLLRGSNEDVNLEELLITLNDQIESSNKQLLSVDQRSLEAKDTTMGAISNMAVVHFNAFDGDTNQLSFCLCLLDSFHNGVILTSIYGSDGSNVYLKEITNGQTRGEISQQEEAALQKARG</sequence>
<comment type="caution">
    <text evidence="2">The sequence shown here is derived from an EMBL/GenBank/DDBJ whole genome shotgun (WGS) entry which is preliminary data.</text>
</comment>